<evidence type="ECO:0000313" key="1">
    <source>
        <dbReference type="EMBL" id="ROL43768.1"/>
    </source>
</evidence>
<dbReference type="AlphaFoldDB" id="A0A3N0YDC3"/>
<dbReference type="EMBL" id="RJVU01047220">
    <property type="protein sequence ID" value="ROL43768.1"/>
    <property type="molecule type" value="Genomic_DNA"/>
</dbReference>
<proteinExistence type="predicted"/>
<organism evidence="1 2">
    <name type="scientific">Anabarilius grahami</name>
    <name type="common">Kanglang fish</name>
    <name type="synonym">Barilius grahami</name>
    <dbReference type="NCBI Taxonomy" id="495550"/>
    <lineage>
        <taxon>Eukaryota</taxon>
        <taxon>Metazoa</taxon>
        <taxon>Chordata</taxon>
        <taxon>Craniata</taxon>
        <taxon>Vertebrata</taxon>
        <taxon>Euteleostomi</taxon>
        <taxon>Actinopterygii</taxon>
        <taxon>Neopterygii</taxon>
        <taxon>Teleostei</taxon>
        <taxon>Ostariophysi</taxon>
        <taxon>Cypriniformes</taxon>
        <taxon>Xenocyprididae</taxon>
        <taxon>Xenocypridinae</taxon>
        <taxon>Xenocypridinae incertae sedis</taxon>
        <taxon>Anabarilius</taxon>
    </lineage>
</organism>
<dbReference type="Proteomes" id="UP000281406">
    <property type="component" value="Unassembled WGS sequence"/>
</dbReference>
<reference evidence="1 2" key="1">
    <citation type="submission" date="2018-10" db="EMBL/GenBank/DDBJ databases">
        <title>Genome assembly for a Yunnan-Guizhou Plateau 3E fish, Anabarilius grahami (Regan), and its evolutionary and genetic applications.</title>
        <authorList>
            <person name="Jiang W."/>
        </authorList>
    </citation>
    <scope>NUCLEOTIDE SEQUENCE [LARGE SCALE GENOMIC DNA]</scope>
    <source>
        <strain evidence="1">AG-KIZ</strain>
        <tissue evidence="1">Muscle</tissue>
    </source>
</reference>
<dbReference type="OrthoDB" id="6144063at2759"/>
<keyword evidence="2" id="KW-1185">Reference proteome</keyword>
<sequence>MLENTDWVARLAYLADFFSKLNNLNLTLQGKDTHILNMYDKVCGFMKKIKLWESKCEDGDTSCFQQLNSYLSAGDVDRAPIVQLVSTHLSRLNSEFNHYFPDIESKSAKLDWVRNPFMTESTDNNIPTRLQENLLDVSSNHGLKLRGVADPPEIWTGTILVVVGRMEVKVGVSICELRHV</sequence>
<comment type="caution">
    <text evidence="1">The sequence shown here is derived from an EMBL/GenBank/DDBJ whole genome shotgun (WGS) entry which is preliminary data.</text>
</comment>
<evidence type="ECO:0000313" key="2">
    <source>
        <dbReference type="Proteomes" id="UP000281406"/>
    </source>
</evidence>
<dbReference type="PANTHER" id="PTHR45913">
    <property type="entry name" value="EPM2A-INTERACTING PROTEIN 1"/>
    <property type="match status" value="1"/>
</dbReference>
<dbReference type="PANTHER" id="PTHR45913:SF19">
    <property type="entry name" value="LOW QUALITY PROTEIN: ZINC FINGER BED DOMAIN-CONTAINING PROTEIN 5-LIKE"/>
    <property type="match status" value="1"/>
</dbReference>
<accession>A0A3N0YDC3</accession>
<gene>
    <name evidence="1" type="ORF">DPX16_4602</name>
</gene>
<protein>
    <submittedName>
        <fullName evidence="1">SCAN domain-containing protein 3</fullName>
    </submittedName>
</protein>
<name>A0A3N0YDC3_ANAGA</name>